<comment type="caution">
    <text evidence="3">The sequence shown here is derived from an EMBL/GenBank/DDBJ whole genome shotgun (WGS) entry which is preliminary data.</text>
</comment>
<sequence length="240" mass="27692">MLQNKRVIYFFLILSILLSNCTNSTIVFTDDFENESLDEWSKSGAGKVYLDASKSHSGKQSICFESGEGFKNRAFIALENKTITSLERFYGSMYMFVEEASPDGVHWTMIQASGTTPNGFHSEIRYGGQHQKRIMANYDTNPIKTDCWHHTQFKIPEKKWFSVQWFFDRKSNNAKLWIDGKLVHELNANDVDKGCLANDNNQNWTFPLFEQLTLGWVDYQKGGGSRKIWIDDVILSKEKL</sequence>
<feature type="domain" description="Cip1-like core" evidence="2">
    <location>
        <begin position="43"/>
        <end position="236"/>
    </location>
</feature>
<accession>A0ABM9P4E9</accession>
<dbReference type="Proteomes" id="UP001497416">
    <property type="component" value="Unassembled WGS sequence"/>
</dbReference>
<dbReference type="SUPFAM" id="SSF49899">
    <property type="entry name" value="Concanavalin A-like lectins/glucanases"/>
    <property type="match status" value="1"/>
</dbReference>
<evidence type="ECO:0000259" key="2">
    <source>
        <dbReference type="Pfam" id="PF21340"/>
    </source>
</evidence>
<feature type="chain" id="PRO_5047276657" description="Cip1-like core domain-containing protein" evidence="1">
    <location>
        <begin position="30"/>
        <end position="240"/>
    </location>
</feature>
<dbReference type="InterPro" id="IPR048955">
    <property type="entry name" value="Cip1-like_core"/>
</dbReference>
<reference evidence="3 4" key="1">
    <citation type="submission" date="2024-05" db="EMBL/GenBank/DDBJ databases">
        <authorList>
            <person name="Duchaud E."/>
        </authorList>
    </citation>
    <scope>NUCLEOTIDE SEQUENCE [LARGE SCALE GENOMIC DNA]</scope>
    <source>
        <strain evidence="3">Ena-SAMPLE-TAB-13-05-2024-13:56:06:370-140302</strain>
    </source>
</reference>
<proteinExistence type="predicted"/>
<protein>
    <recommendedName>
        <fullName evidence="2">Cip1-like core domain-containing protein</fullName>
    </recommendedName>
</protein>
<gene>
    <name evidence="3" type="ORF">T190607A01A_40281</name>
</gene>
<dbReference type="InterPro" id="IPR013320">
    <property type="entry name" value="ConA-like_dom_sf"/>
</dbReference>
<keyword evidence="4" id="KW-1185">Reference proteome</keyword>
<evidence type="ECO:0000256" key="1">
    <source>
        <dbReference type="SAM" id="SignalP"/>
    </source>
</evidence>
<organism evidence="3 4">
    <name type="scientific">Tenacibaculum platacis</name>
    <dbReference type="NCBI Taxonomy" id="3137852"/>
    <lineage>
        <taxon>Bacteria</taxon>
        <taxon>Pseudomonadati</taxon>
        <taxon>Bacteroidota</taxon>
        <taxon>Flavobacteriia</taxon>
        <taxon>Flavobacteriales</taxon>
        <taxon>Flavobacteriaceae</taxon>
        <taxon>Tenacibaculum</taxon>
    </lineage>
</organism>
<dbReference type="Gene3D" id="2.60.120.200">
    <property type="match status" value="1"/>
</dbReference>
<evidence type="ECO:0000313" key="4">
    <source>
        <dbReference type="Proteomes" id="UP001497416"/>
    </source>
</evidence>
<feature type="signal peptide" evidence="1">
    <location>
        <begin position="1"/>
        <end position="29"/>
    </location>
</feature>
<evidence type="ECO:0000313" key="3">
    <source>
        <dbReference type="EMBL" id="CAL2091771.1"/>
    </source>
</evidence>
<name>A0ABM9P4E9_9FLAO</name>
<dbReference type="EMBL" id="CAXIXY010000006">
    <property type="protein sequence ID" value="CAL2091771.1"/>
    <property type="molecule type" value="Genomic_DNA"/>
</dbReference>
<dbReference type="Pfam" id="PF21340">
    <property type="entry name" value="Polysacc_lyase-like"/>
    <property type="match status" value="1"/>
</dbReference>
<keyword evidence="1" id="KW-0732">Signal</keyword>
<dbReference type="RefSeq" id="WP_348713207.1">
    <property type="nucleotide sequence ID" value="NZ_CAXIXW010000013.1"/>
</dbReference>